<dbReference type="InterPro" id="IPR016186">
    <property type="entry name" value="C-type_lectin-like/link_sf"/>
</dbReference>
<feature type="coiled-coil region" evidence="1">
    <location>
        <begin position="349"/>
        <end position="376"/>
    </location>
</feature>
<dbReference type="Proteomes" id="UP001652680">
    <property type="component" value="Unassembled WGS sequence"/>
</dbReference>
<sequence>MIKFGIYFVYAFVACNLYGITYSQNHTNSVCILEDAPSQCGAFCLSAQRPFIDYNYKVQRQMNSISEMLDKIEKATLARQIESPSNFERIQQEALTAQKENLAKMDRIENLKLESQTSAERIQRENQAKMDRIEKGTLETQASLERIQRENQATMNRISQEIKSISMGFQWIESRYFYIENNFKQTWINAEDTCRRMGGHLAAFQSRRELDAVSSKLHRDTPYWMGISDRENEGYFVTSSGNRFPYLTFNDGEPNNSGGNEDCVDIYNGIMNDIQCESLRSYICHSFISKFGIYLLYAFVACNLYGMAYSQNHSNSVCILEDAPSQCGAFCLSAQRPFIDHNYKVQRQMDSISEILNEIQKRLDRIEEAILAGQKDSPSNFERNLQDAQTSQKENQAKMERIANGLLVTEANIERIQRETQATMDRIEKGTLETQETIFQEVKSISMGFQWIESRYFYIENNFKQTWIDAEDTCRKMGGHLAAFQNQKEFNAVTAKLHHNIAYWLGISDREKEGEFVTASGNPPTFLTWNRGEPNNAGGKEDCVNIWNGKINDVPCEFQRHYICQSDNKV</sequence>
<reference evidence="4" key="2">
    <citation type="submission" date="2025-05" db="UniProtKB">
        <authorList>
            <consortium name="EnsemblMetazoa"/>
        </authorList>
    </citation>
    <scope>IDENTIFICATION</scope>
</reference>
<dbReference type="RefSeq" id="XP_016990834.2">
    <property type="nucleotide sequence ID" value="XM_017135345.2"/>
</dbReference>
<keyword evidence="2" id="KW-0732">Signal</keyword>
<dbReference type="EnsemblMetazoa" id="XM_017135345.2">
    <property type="protein sequence ID" value="XP_016990834.2"/>
    <property type="gene ID" value="LOC108052846"/>
</dbReference>
<dbReference type="PANTHER" id="PTHR22803">
    <property type="entry name" value="MANNOSE, PHOSPHOLIPASE, LECTIN RECEPTOR RELATED"/>
    <property type="match status" value="1"/>
</dbReference>
<feature type="signal peptide" evidence="2">
    <location>
        <begin position="1"/>
        <end position="23"/>
    </location>
</feature>
<evidence type="ECO:0000256" key="1">
    <source>
        <dbReference type="SAM" id="Coils"/>
    </source>
</evidence>
<evidence type="ECO:0000256" key="2">
    <source>
        <dbReference type="SAM" id="SignalP"/>
    </source>
</evidence>
<dbReference type="InterPro" id="IPR050111">
    <property type="entry name" value="C-type_lectin/snaclec_domain"/>
</dbReference>
<feature type="chain" id="PRO_5046772021" description="C-type lectin domain-containing protein" evidence="2">
    <location>
        <begin position="24"/>
        <end position="570"/>
    </location>
</feature>
<dbReference type="Pfam" id="PF00059">
    <property type="entry name" value="Lectin_C"/>
    <property type="match status" value="2"/>
</dbReference>
<dbReference type="GeneID" id="108052846"/>
<keyword evidence="1" id="KW-0175">Coiled coil</keyword>
<evidence type="ECO:0000313" key="5">
    <source>
        <dbReference type="Proteomes" id="UP001652680"/>
    </source>
</evidence>
<feature type="domain" description="C-type lectin" evidence="3">
    <location>
        <begin position="172"/>
        <end position="285"/>
    </location>
</feature>
<dbReference type="Gene3D" id="3.10.100.10">
    <property type="entry name" value="Mannose-Binding Protein A, subunit A"/>
    <property type="match status" value="2"/>
</dbReference>
<protein>
    <recommendedName>
        <fullName evidence="3">C-type lectin domain-containing protein</fullName>
    </recommendedName>
</protein>
<dbReference type="InterPro" id="IPR016187">
    <property type="entry name" value="CTDL_fold"/>
</dbReference>
<dbReference type="PROSITE" id="PS50041">
    <property type="entry name" value="C_TYPE_LECTIN_2"/>
    <property type="match status" value="2"/>
</dbReference>
<proteinExistence type="predicted"/>
<dbReference type="SMART" id="SM00034">
    <property type="entry name" value="CLECT"/>
    <property type="match status" value="2"/>
</dbReference>
<keyword evidence="5" id="KW-1185">Reference proteome</keyword>
<evidence type="ECO:0000313" key="4">
    <source>
        <dbReference type="EnsemblMetazoa" id="XP_016990834.2"/>
    </source>
</evidence>
<dbReference type="PROSITE" id="PS51257">
    <property type="entry name" value="PROKAR_LIPOPROTEIN"/>
    <property type="match status" value="1"/>
</dbReference>
<name>A0ABM5I6C2_DRORH</name>
<organism evidence="4 5">
    <name type="scientific">Drosophila rhopaloa</name>
    <name type="common">Fruit fly</name>
    <dbReference type="NCBI Taxonomy" id="1041015"/>
    <lineage>
        <taxon>Eukaryota</taxon>
        <taxon>Metazoa</taxon>
        <taxon>Ecdysozoa</taxon>
        <taxon>Arthropoda</taxon>
        <taxon>Hexapoda</taxon>
        <taxon>Insecta</taxon>
        <taxon>Pterygota</taxon>
        <taxon>Neoptera</taxon>
        <taxon>Endopterygota</taxon>
        <taxon>Diptera</taxon>
        <taxon>Brachycera</taxon>
        <taxon>Muscomorpha</taxon>
        <taxon>Ephydroidea</taxon>
        <taxon>Drosophilidae</taxon>
        <taxon>Drosophila</taxon>
        <taxon>Sophophora</taxon>
    </lineage>
</organism>
<evidence type="ECO:0000259" key="3">
    <source>
        <dbReference type="PROSITE" id="PS50041"/>
    </source>
</evidence>
<dbReference type="SUPFAM" id="SSF56436">
    <property type="entry name" value="C-type lectin-like"/>
    <property type="match status" value="2"/>
</dbReference>
<feature type="domain" description="C-type lectin" evidence="3">
    <location>
        <begin position="452"/>
        <end position="565"/>
    </location>
</feature>
<reference evidence="5" key="1">
    <citation type="journal article" date="2021" name="Elife">
        <title>Highly contiguous assemblies of 101 drosophilid genomes.</title>
        <authorList>
            <person name="Kim B.Y."/>
            <person name="Wang J.R."/>
            <person name="Miller D.E."/>
            <person name="Barmina O."/>
            <person name="Delaney E."/>
            <person name="Thompson A."/>
            <person name="Comeault A.A."/>
            <person name="Peede D."/>
            <person name="D'Agostino E.R."/>
            <person name="Pelaez J."/>
            <person name="Aguilar J.M."/>
            <person name="Haji D."/>
            <person name="Matsunaga T."/>
            <person name="Armstrong E.E."/>
            <person name="Zych M."/>
            <person name="Ogawa Y."/>
            <person name="Stamenkovic-Radak M."/>
            <person name="Jelic M."/>
            <person name="Veselinovic M.S."/>
            <person name="Tanaskovic M."/>
            <person name="Eric P."/>
            <person name="Gao J.J."/>
            <person name="Katoh T.K."/>
            <person name="Toda M.J."/>
            <person name="Watabe H."/>
            <person name="Watada M."/>
            <person name="Davis J.S."/>
            <person name="Moyle L.C."/>
            <person name="Manoli G."/>
            <person name="Bertolini E."/>
            <person name="Kostal V."/>
            <person name="Hawley R.S."/>
            <person name="Takahashi A."/>
            <person name="Jones C.D."/>
            <person name="Price D.K."/>
            <person name="Whiteman N."/>
            <person name="Kopp A."/>
            <person name="Matute D.R."/>
            <person name="Petrov D.A."/>
        </authorList>
    </citation>
    <scope>NUCLEOTIDE SEQUENCE [LARGE SCALE GENOMIC DNA]</scope>
</reference>
<dbReference type="CDD" id="cd00037">
    <property type="entry name" value="CLECT"/>
    <property type="match status" value="1"/>
</dbReference>
<dbReference type="InterPro" id="IPR001304">
    <property type="entry name" value="C-type_lectin-like"/>
</dbReference>
<accession>A0ABM5I6C2</accession>